<dbReference type="InterPro" id="IPR002347">
    <property type="entry name" value="SDR_fam"/>
</dbReference>
<proteinExistence type="inferred from homology"/>
<dbReference type="CDD" id="cd05233">
    <property type="entry name" value="SDR_c"/>
    <property type="match status" value="1"/>
</dbReference>
<feature type="region of interest" description="Disordered" evidence="2">
    <location>
        <begin position="1"/>
        <end position="23"/>
    </location>
</feature>
<dbReference type="PANTHER" id="PTHR42760">
    <property type="entry name" value="SHORT-CHAIN DEHYDROGENASES/REDUCTASES FAMILY MEMBER"/>
    <property type="match status" value="1"/>
</dbReference>
<dbReference type="EC" id="1.1.1.-" evidence="3"/>
<dbReference type="InterPro" id="IPR020904">
    <property type="entry name" value="Sc_DH/Rdtase_CS"/>
</dbReference>
<evidence type="ECO:0000256" key="2">
    <source>
        <dbReference type="SAM" id="MobiDB-lite"/>
    </source>
</evidence>
<accession>A0ABV3SZJ0</accession>
<keyword evidence="3" id="KW-0560">Oxidoreductase</keyword>
<dbReference type="PRINTS" id="PR00081">
    <property type="entry name" value="GDHRDH"/>
</dbReference>
<dbReference type="EMBL" id="JBFPJR010000019">
    <property type="protein sequence ID" value="MEX0428362.1"/>
    <property type="molecule type" value="Genomic_DNA"/>
</dbReference>
<name>A0ABV3SZJ0_9ACTN</name>
<evidence type="ECO:0000313" key="3">
    <source>
        <dbReference type="EMBL" id="MEX0428362.1"/>
    </source>
</evidence>
<dbReference type="SUPFAM" id="SSF51735">
    <property type="entry name" value="NAD(P)-binding Rossmann-fold domains"/>
    <property type="match status" value="1"/>
</dbReference>
<dbReference type="PROSITE" id="PS00061">
    <property type="entry name" value="ADH_SHORT"/>
    <property type="match status" value="1"/>
</dbReference>
<organism evidence="3 4">
    <name type="scientific">Nocardioides eburneus</name>
    <dbReference type="NCBI Taxonomy" id="3231482"/>
    <lineage>
        <taxon>Bacteria</taxon>
        <taxon>Bacillati</taxon>
        <taxon>Actinomycetota</taxon>
        <taxon>Actinomycetes</taxon>
        <taxon>Propionibacteriales</taxon>
        <taxon>Nocardioidaceae</taxon>
        <taxon>Nocardioides</taxon>
    </lineage>
</organism>
<sequence>MSTSPTTRADVAQGTPSPAAAPACPPLLDDRVVVVTGGANGIGRGIAVCAARHGARAVVVADLTCDPAGGGATTVDLVAQAGAQGVFCATDVTDRPALDALMRVCAELGGADVVCVNAGIAVPGDGADISGEDFHRLVGVNLDGALATAQAAAAQMRTRGVGGAIVFTSSMGGLRGGAATVGYSTTKGGIGMMTASLAAALGPDGIRVNAVCPGIIETDLLRSSPALQPTVAPLVGRTPLRRMGAPDEVGEAVAWLASERAAFVTGVCLPVDGGLTAVI</sequence>
<comment type="caution">
    <text evidence="3">The sequence shown here is derived from an EMBL/GenBank/DDBJ whole genome shotgun (WGS) entry which is preliminary data.</text>
</comment>
<gene>
    <name evidence="3" type="ORF">AB3X52_12090</name>
</gene>
<dbReference type="GO" id="GO:0016491">
    <property type="term" value="F:oxidoreductase activity"/>
    <property type="evidence" value="ECO:0007669"/>
    <property type="project" value="UniProtKB-KW"/>
</dbReference>
<reference evidence="3 4" key="1">
    <citation type="submission" date="2024-07" db="EMBL/GenBank/DDBJ databases">
        <authorList>
            <person name="Lee S."/>
            <person name="Kang M."/>
        </authorList>
    </citation>
    <scope>NUCLEOTIDE SEQUENCE [LARGE SCALE GENOMIC DNA]</scope>
    <source>
        <strain evidence="3 4">DS6</strain>
    </source>
</reference>
<dbReference type="Proteomes" id="UP001556631">
    <property type="component" value="Unassembled WGS sequence"/>
</dbReference>
<protein>
    <submittedName>
        <fullName evidence="3">SDR family NAD(P)-dependent oxidoreductase</fullName>
        <ecNumber evidence="3">1.1.1.-</ecNumber>
    </submittedName>
</protein>
<dbReference type="PRINTS" id="PR00080">
    <property type="entry name" value="SDRFAMILY"/>
</dbReference>
<dbReference type="Pfam" id="PF13561">
    <property type="entry name" value="adh_short_C2"/>
    <property type="match status" value="1"/>
</dbReference>
<dbReference type="InterPro" id="IPR036291">
    <property type="entry name" value="NAD(P)-bd_dom_sf"/>
</dbReference>
<dbReference type="Gene3D" id="3.40.50.720">
    <property type="entry name" value="NAD(P)-binding Rossmann-like Domain"/>
    <property type="match status" value="1"/>
</dbReference>
<evidence type="ECO:0000313" key="4">
    <source>
        <dbReference type="Proteomes" id="UP001556631"/>
    </source>
</evidence>
<dbReference type="RefSeq" id="WP_367994334.1">
    <property type="nucleotide sequence ID" value="NZ_JBFPJR010000019.1"/>
</dbReference>
<evidence type="ECO:0000256" key="1">
    <source>
        <dbReference type="ARBA" id="ARBA00006484"/>
    </source>
</evidence>
<dbReference type="PANTHER" id="PTHR42760:SF135">
    <property type="entry name" value="BLL7886 PROTEIN"/>
    <property type="match status" value="1"/>
</dbReference>
<comment type="similarity">
    <text evidence="1">Belongs to the short-chain dehydrogenases/reductases (SDR) family.</text>
</comment>
<keyword evidence="4" id="KW-1185">Reference proteome</keyword>